<name>A0A2K0TDL8_9HYPO</name>
<dbReference type="Proteomes" id="UP000236546">
    <property type="component" value="Unassembled WGS sequence"/>
</dbReference>
<evidence type="ECO:0000313" key="2">
    <source>
        <dbReference type="EMBL" id="PNP43612.1"/>
    </source>
</evidence>
<dbReference type="PANTHER" id="PTHR43283:SF7">
    <property type="entry name" value="BETA-LACTAMASE-RELATED DOMAIN-CONTAINING PROTEIN"/>
    <property type="match status" value="1"/>
</dbReference>
<comment type="caution">
    <text evidence="2">The sequence shown here is derived from an EMBL/GenBank/DDBJ whole genome shotgun (WGS) entry which is preliminary data.</text>
</comment>
<dbReference type="PANTHER" id="PTHR43283">
    <property type="entry name" value="BETA-LACTAMASE-RELATED"/>
    <property type="match status" value="1"/>
</dbReference>
<sequence>MAASELQEDGLTRSSPESLGYSSSAILGFVDDAAASGVELHSFMLYASNAVIAEAWWWPYQRNLPHVMHSATKSFLAVAVGLAIEQGYFSLDTTVASVFPERMPPATGDGDAGDGYMYSPSFLDQMTVEDLLTQTSGHDHGESGGSWRSIESSWIDKFISTPVVHRPGTFFAYSSATSFMLSAIVTRTTGLSVADYLEPRFFRPLGIRLAHWDMGPEGVNPGGNGLSCLTVDLLKLGVLHLQRGVWKGKRILPEKWVQEATKAQRGNLYGYQWWIGEDGSYKARGMFGQLCIVWPDSDAVLAVTAAVSRRAAALDELIDKHIPGLLASRNKDAVCSQGPLDHHFASRLAGLQVVAELPLGAETPSQEVIHAISKERYVAAPNEDGVLAFALDLSSAPQQCILRIDNRAGAHHISFSIGTWIESYTTSQVASLHHGYTWPQLRSVARGRWMGATMECLEVVLQLPETAFRDTILITFSQSDWSIAKLQRSVNVNSFSSRRPPIFATILRKGDELSSPELVALAEKDRATTTFSTSETSIGELLSYQPARDVLEAVVPELLSHPRLQEARDYSLDMVLSQASKRRIDSKTMVELNRRLAALTVPAIR</sequence>
<dbReference type="InterPro" id="IPR012338">
    <property type="entry name" value="Beta-lactam/transpept-like"/>
</dbReference>
<evidence type="ECO:0000259" key="1">
    <source>
        <dbReference type="Pfam" id="PF00144"/>
    </source>
</evidence>
<dbReference type="Pfam" id="PF00144">
    <property type="entry name" value="Beta-lactamase"/>
    <property type="match status" value="1"/>
</dbReference>
<protein>
    <recommendedName>
        <fullName evidence="1">Beta-lactamase-related domain-containing protein</fullName>
    </recommendedName>
</protein>
<evidence type="ECO:0000313" key="3">
    <source>
        <dbReference type="Proteomes" id="UP000236546"/>
    </source>
</evidence>
<dbReference type="SUPFAM" id="SSF56601">
    <property type="entry name" value="beta-lactamase/transpeptidase-like"/>
    <property type="match status" value="1"/>
</dbReference>
<dbReference type="OrthoDB" id="428260at2759"/>
<feature type="domain" description="Beta-lactamase-related" evidence="1">
    <location>
        <begin position="43"/>
        <end position="306"/>
    </location>
</feature>
<reference evidence="2 3" key="1">
    <citation type="submission" date="2017-02" db="EMBL/GenBank/DDBJ databases">
        <title>Genomes of Trichoderma spp. with biocontrol activity.</title>
        <authorList>
            <person name="Gardiner D."/>
            <person name="Kazan K."/>
            <person name="Vos C."/>
            <person name="Harvey P."/>
        </authorList>
    </citation>
    <scope>NUCLEOTIDE SEQUENCE [LARGE SCALE GENOMIC DNA]</scope>
    <source>
        <strain evidence="2 3">A5MH</strain>
    </source>
</reference>
<accession>A0A2K0TDL8</accession>
<dbReference type="Gene3D" id="3.40.710.10">
    <property type="entry name" value="DD-peptidase/beta-lactamase superfamily"/>
    <property type="match status" value="1"/>
</dbReference>
<dbReference type="EMBL" id="MTYH01000037">
    <property type="protein sequence ID" value="PNP43612.1"/>
    <property type="molecule type" value="Genomic_DNA"/>
</dbReference>
<organism evidence="2 3">
    <name type="scientific">Trichoderma gamsii</name>
    <dbReference type="NCBI Taxonomy" id="398673"/>
    <lineage>
        <taxon>Eukaryota</taxon>
        <taxon>Fungi</taxon>
        <taxon>Dikarya</taxon>
        <taxon>Ascomycota</taxon>
        <taxon>Pezizomycotina</taxon>
        <taxon>Sordariomycetes</taxon>
        <taxon>Hypocreomycetidae</taxon>
        <taxon>Hypocreales</taxon>
        <taxon>Hypocreaceae</taxon>
        <taxon>Trichoderma</taxon>
    </lineage>
</organism>
<dbReference type="AlphaFoldDB" id="A0A2K0TDL8"/>
<dbReference type="InterPro" id="IPR050789">
    <property type="entry name" value="Diverse_Enzym_Activities"/>
</dbReference>
<dbReference type="InterPro" id="IPR001466">
    <property type="entry name" value="Beta-lactam-related"/>
</dbReference>
<proteinExistence type="predicted"/>
<gene>
    <name evidence="2" type="ORF">TGAMA5MH_04584</name>
</gene>